<dbReference type="STRING" id="5353.A0A1Q3DWU8"/>
<protein>
    <recommendedName>
        <fullName evidence="1">DUF7918 domain-containing protein</fullName>
    </recommendedName>
</protein>
<evidence type="ECO:0000313" key="3">
    <source>
        <dbReference type="Proteomes" id="UP000188533"/>
    </source>
</evidence>
<reference evidence="2 3" key="2">
    <citation type="submission" date="2017-02" db="EMBL/GenBank/DDBJ databases">
        <title>A genome survey and senescence transcriptome analysis in Lentinula edodes.</title>
        <authorList>
            <person name="Sakamoto Y."/>
            <person name="Nakade K."/>
            <person name="Sato S."/>
            <person name="Yoshida Y."/>
            <person name="Miyazaki K."/>
            <person name="Natsume S."/>
            <person name="Konno N."/>
        </authorList>
    </citation>
    <scope>NUCLEOTIDE SEQUENCE [LARGE SCALE GENOMIC DNA]</scope>
    <source>
        <strain evidence="2 3">NBRC 111202</strain>
    </source>
</reference>
<proteinExistence type="predicted"/>
<feature type="domain" description="DUF7918" evidence="1">
    <location>
        <begin position="120"/>
        <end position="223"/>
    </location>
</feature>
<keyword evidence="3" id="KW-1185">Reference proteome</keyword>
<organism evidence="2 3">
    <name type="scientific">Lentinula edodes</name>
    <name type="common">Shiitake mushroom</name>
    <name type="synonym">Lentinus edodes</name>
    <dbReference type="NCBI Taxonomy" id="5353"/>
    <lineage>
        <taxon>Eukaryota</taxon>
        <taxon>Fungi</taxon>
        <taxon>Dikarya</taxon>
        <taxon>Basidiomycota</taxon>
        <taxon>Agaricomycotina</taxon>
        <taxon>Agaricomycetes</taxon>
        <taxon>Agaricomycetidae</taxon>
        <taxon>Agaricales</taxon>
        <taxon>Marasmiineae</taxon>
        <taxon>Omphalotaceae</taxon>
        <taxon>Lentinula</taxon>
    </lineage>
</organism>
<dbReference type="InterPro" id="IPR057678">
    <property type="entry name" value="DUF7918"/>
</dbReference>
<dbReference type="Proteomes" id="UP000188533">
    <property type="component" value="Unassembled WGS sequence"/>
</dbReference>
<evidence type="ECO:0000259" key="1">
    <source>
        <dbReference type="Pfam" id="PF25534"/>
    </source>
</evidence>
<accession>A0A1Q3DWU8</accession>
<sequence>MRFGCLSAWITIDGVVIPEYNVGVELTTDVVSCFSLGVHWHIDACLVPTAGFLKVDGQHCDGRVLPAYDPSVPGSQYSATISHTAVLTSPTSSNSLVFASVHYTGMSKEVFVFLPPFEFSTTGDDIYLNDSKAKDIGTISLEIMSVEIVGQCPTAGVDFRPVSKLHDRARDSKIAHQIKLGPRNVSMAVPPPSVVVDPRLHFVTFVFQYRSPDALHAVGIVPRMPMTEFEDSEEGTSNARIPNAGGVDSTYQNLPIGVRRELINEADITEWHTTSKKIRPLSLQKRR</sequence>
<name>A0A1Q3DWU8_LENED</name>
<gene>
    <name evidence="2" type="ORF">LENED_000850</name>
</gene>
<dbReference type="Pfam" id="PF25534">
    <property type="entry name" value="DUF7918"/>
    <property type="match status" value="1"/>
</dbReference>
<comment type="caution">
    <text evidence="2">The sequence shown here is derived from an EMBL/GenBank/DDBJ whole genome shotgun (WGS) entry which is preliminary data.</text>
</comment>
<evidence type="ECO:0000313" key="2">
    <source>
        <dbReference type="EMBL" id="GAV99395.1"/>
    </source>
</evidence>
<dbReference type="AlphaFoldDB" id="A0A1Q3DWU8"/>
<dbReference type="EMBL" id="BDGU01000013">
    <property type="protein sequence ID" value="GAV99395.1"/>
    <property type="molecule type" value="Genomic_DNA"/>
</dbReference>
<reference evidence="2 3" key="1">
    <citation type="submission" date="2016-08" db="EMBL/GenBank/DDBJ databases">
        <authorList>
            <consortium name="Lentinula edodes genome sequencing consortium"/>
            <person name="Sakamoto Y."/>
            <person name="Nakade K."/>
            <person name="Sato S."/>
            <person name="Yoshida Y."/>
            <person name="Miyazaki K."/>
            <person name="Natsume S."/>
            <person name="Konno N."/>
        </authorList>
    </citation>
    <scope>NUCLEOTIDE SEQUENCE [LARGE SCALE GENOMIC DNA]</scope>
    <source>
        <strain evidence="2 3">NBRC 111202</strain>
    </source>
</reference>